<dbReference type="OrthoDB" id="4823735at2"/>
<dbReference type="RefSeq" id="WP_131899299.1">
    <property type="nucleotide sequence ID" value="NZ_SMKZ01000044.1"/>
</dbReference>
<dbReference type="EMBL" id="SMKZ01000044">
    <property type="protein sequence ID" value="TDE01043.1"/>
    <property type="molecule type" value="Genomic_DNA"/>
</dbReference>
<accession>A0A4R5CTK2</accession>
<reference evidence="2 3" key="1">
    <citation type="submission" date="2019-03" db="EMBL/GenBank/DDBJ databases">
        <title>Draft genome sequences of novel Actinobacteria.</title>
        <authorList>
            <person name="Sahin N."/>
            <person name="Ay H."/>
            <person name="Saygin H."/>
        </authorList>
    </citation>
    <scope>NUCLEOTIDE SEQUENCE [LARGE SCALE GENOMIC DNA]</scope>
    <source>
        <strain evidence="2 3">5K138</strain>
    </source>
</reference>
<organism evidence="2 3">
    <name type="scientific">Jiangella asiatica</name>
    <dbReference type="NCBI Taxonomy" id="2530372"/>
    <lineage>
        <taxon>Bacteria</taxon>
        <taxon>Bacillati</taxon>
        <taxon>Actinomycetota</taxon>
        <taxon>Actinomycetes</taxon>
        <taxon>Jiangellales</taxon>
        <taxon>Jiangellaceae</taxon>
        <taxon>Jiangella</taxon>
    </lineage>
</organism>
<evidence type="ECO:0000313" key="3">
    <source>
        <dbReference type="Proteomes" id="UP000294739"/>
    </source>
</evidence>
<comment type="caution">
    <text evidence="2">The sequence shown here is derived from an EMBL/GenBank/DDBJ whole genome shotgun (WGS) entry which is preliminary data.</text>
</comment>
<dbReference type="InParanoid" id="A0A4R5CTK2"/>
<sequence length="216" mass="22554">MTARRRSATTRRPLTRQTAAAVLLIAALATGRAVQDLMPAEQDAARAFERHGGVGEPLELRWGTVEVGAVEGSTRISADGQVRVTSGVYLVVPITFTAAVEPRAIAYVAVRDTSGRVFDTSVERNPFTSGGNAQPGIPRRMTAAVELPADAVAGAELVVALPSNDEDHRHDDVAVVDLGLTAADAQAWAAVEDELPVDEPVDAAAGDPADRPEAAS</sequence>
<evidence type="ECO:0000256" key="1">
    <source>
        <dbReference type="SAM" id="MobiDB-lite"/>
    </source>
</evidence>
<evidence type="ECO:0000313" key="2">
    <source>
        <dbReference type="EMBL" id="TDE01043.1"/>
    </source>
</evidence>
<dbReference type="Proteomes" id="UP000294739">
    <property type="component" value="Unassembled WGS sequence"/>
</dbReference>
<keyword evidence="3" id="KW-1185">Reference proteome</keyword>
<dbReference type="AlphaFoldDB" id="A0A4R5CTK2"/>
<feature type="region of interest" description="Disordered" evidence="1">
    <location>
        <begin position="194"/>
        <end position="216"/>
    </location>
</feature>
<proteinExistence type="predicted"/>
<name>A0A4R5CTK2_9ACTN</name>
<gene>
    <name evidence="2" type="ORF">E1269_23965</name>
</gene>
<protein>
    <recommendedName>
        <fullName evidence="4">DUF4352 domain-containing protein</fullName>
    </recommendedName>
</protein>
<evidence type="ECO:0008006" key="4">
    <source>
        <dbReference type="Google" id="ProtNLM"/>
    </source>
</evidence>